<accession>A0ABW6Y1S1</accession>
<keyword evidence="3" id="KW-1185">Reference proteome</keyword>
<evidence type="ECO:0008006" key="4">
    <source>
        <dbReference type="Google" id="ProtNLM"/>
    </source>
</evidence>
<proteinExistence type="predicted"/>
<gene>
    <name evidence="2" type="ORF">ACFY8C_36235</name>
</gene>
<evidence type="ECO:0000256" key="1">
    <source>
        <dbReference type="SAM" id="MobiDB-lite"/>
    </source>
</evidence>
<dbReference type="InterPro" id="IPR036629">
    <property type="entry name" value="YjbJ_sf"/>
</dbReference>
<organism evidence="2 3">
    <name type="scientific">Streptomyces flavochromogenes</name>
    <dbReference type="NCBI Taxonomy" id="68199"/>
    <lineage>
        <taxon>Bacteria</taxon>
        <taxon>Bacillati</taxon>
        <taxon>Actinomycetota</taxon>
        <taxon>Actinomycetes</taxon>
        <taxon>Kitasatosporales</taxon>
        <taxon>Streptomycetaceae</taxon>
        <taxon>Streptomyces</taxon>
    </lineage>
</organism>
<sequence>MSAKEKAKAKAEQIIGKAVQKTAHMRGDKSTEAKGAALGVRGKARERKEKGKDFFKK</sequence>
<name>A0ABW6Y1S1_9ACTN</name>
<dbReference type="Proteomes" id="UP001602370">
    <property type="component" value="Unassembled WGS sequence"/>
</dbReference>
<feature type="region of interest" description="Disordered" evidence="1">
    <location>
        <begin position="20"/>
        <end position="57"/>
    </location>
</feature>
<comment type="caution">
    <text evidence="2">The sequence shown here is derived from an EMBL/GenBank/DDBJ whole genome shotgun (WGS) entry which is preliminary data.</text>
</comment>
<evidence type="ECO:0000313" key="2">
    <source>
        <dbReference type="EMBL" id="MFF5923732.1"/>
    </source>
</evidence>
<feature type="compositionally biased region" description="Basic and acidic residues" evidence="1">
    <location>
        <begin position="46"/>
        <end position="57"/>
    </location>
</feature>
<protein>
    <recommendedName>
        <fullName evidence="4">CsbD family protein</fullName>
    </recommendedName>
</protein>
<dbReference type="EMBL" id="JBIBDZ010000015">
    <property type="protein sequence ID" value="MFF5923732.1"/>
    <property type="molecule type" value="Genomic_DNA"/>
</dbReference>
<dbReference type="SUPFAM" id="SSF69047">
    <property type="entry name" value="Hypothetical protein YjbJ"/>
    <property type="match status" value="1"/>
</dbReference>
<reference evidence="2 3" key="1">
    <citation type="submission" date="2024-10" db="EMBL/GenBank/DDBJ databases">
        <title>The Natural Products Discovery Center: Release of the First 8490 Sequenced Strains for Exploring Actinobacteria Biosynthetic Diversity.</title>
        <authorList>
            <person name="Kalkreuter E."/>
            <person name="Kautsar S.A."/>
            <person name="Yang D."/>
            <person name="Bader C.D."/>
            <person name="Teijaro C.N."/>
            <person name="Fluegel L."/>
            <person name="Davis C.M."/>
            <person name="Simpson J.R."/>
            <person name="Lauterbach L."/>
            <person name="Steele A.D."/>
            <person name="Gui C."/>
            <person name="Meng S."/>
            <person name="Li G."/>
            <person name="Viehrig K."/>
            <person name="Ye F."/>
            <person name="Su P."/>
            <person name="Kiefer A.F."/>
            <person name="Nichols A."/>
            <person name="Cepeda A.J."/>
            <person name="Yan W."/>
            <person name="Fan B."/>
            <person name="Jiang Y."/>
            <person name="Adhikari A."/>
            <person name="Zheng C.-J."/>
            <person name="Schuster L."/>
            <person name="Cowan T.M."/>
            <person name="Smanski M.J."/>
            <person name="Chevrette M.G."/>
            <person name="De Carvalho L.P.S."/>
            <person name="Shen B."/>
        </authorList>
    </citation>
    <scope>NUCLEOTIDE SEQUENCE [LARGE SCALE GENOMIC DNA]</scope>
    <source>
        <strain evidence="2 3">NPDC012605</strain>
    </source>
</reference>
<dbReference type="RefSeq" id="WP_167346865.1">
    <property type="nucleotide sequence ID" value="NZ_JBIBDZ010000015.1"/>
</dbReference>
<evidence type="ECO:0000313" key="3">
    <source>
        <dbReference type="Proteomes" id="UP001602370"/>
    </source>
</evidence>